<accession>A0A329CK07</accession>
<dbReference type="PROSITE" id="PS51085">
    <property type="entry name" value="2FE2S_FER_2"/>
    <property type="match status" value="1"/>
</dbReference>
<name>A0A329CK07_9BURK</name>
<dbReference type="Proteomes" id="UP000248918">
    <property type="component" value="Unassembled WGS sequence"/>
</dbReference>
<evidence type="ECO:0000259" key="2">
    <source>
        <dbReference type="PROSITE" id="PS51085"/>
    </source>
</evidence>
<dbReference type="Gene3D" id="3.10.20.440">
    <property type="entry name" value="2Fe-2S iron-sulphur cluster binding domain, sarcosine oxidase, alpha subunit, N-terminal domain"/>
    <property type="match status" value="1"/>
</dbReference>
<dbReference type="EMBL" id="QLTK01000006">
    <property type="protein sequence ID" value="RAS34528.1"/>
    <property type="molecule type" value="Genomic_DNA"/>
</dbReference>
<dbReference type="GO" id="GO:0016491">
    <property type="term" value="F:oxidoreductase activity"/>
    <property type="evidence" value="ECO:0007669"/>
    <property type="project" value="UniProtKB-KW"/>
</dbReference>
<protein>
    <submittedName>
        <fullName evidence="3">2Fe-2S iron-sulfur cluster protein</fullName>
    </submittedName>
</protein>
<evidence type="ECO:0000313" key="3">
    <source>
        <dbReference type="EMBL" id="RAS34528.1"/>
    </source>
</evidence>
<dbReference type="InterPro" id="IPR001041">
    <property type="entry name" value="2Fe-2S_ferredoxin-type"/>
</dbReference>
<dbReference type="InterPro" id="IPR042204">
    <property type="entry name" value="2Fe-2S-bd_N"/>
</dbReference>
<gene>
    <name evidence="3" type="ORF">BX591_106209</name>
</gene>
<dbReference type="RefSeq" id="WP_111931840.1">
    <property type="nucleotide sequence ID" value="NZ_CADFFP010000010.1"/>
</dbReference>
<evidence type="ECO:0000313" key="4">
    <source>
        <dbReference type="Proteomes" id="UP000248918"/>
    </source>
</evidence>
<dbReference type="InterPro" id="IPR036010">
    <property type="entry name" value="2Fe-2S_ferredoxin-like_sf"/>
</dbReference>
<sequence>MNSFDAGRIRLTIDGRPVDVDAGTTVAGALAIAGVGGARRSVSGQRRAPLCGMGVCQECRVTIDGRVHALACQTLCREGQIVQTCDGERLP</sequence>
<dbReference type="SUPFAM" id="SSF54292">
    <property type="entry name" value="2Fe-2S ferredoxin-like"/>
    <property type="match status" value="1"/>
</dbReference>
<keyword evidence="1" id="KW-0560">Oxidoreductase</keyword>
<reference evidence="3 4" key="1">
    <citation type="submission" date="2018-06" db="EMBL/GenBank/DDBJ databases">
        <title>Genomic Encyclopedia of Type Strains, Phase III (KMG-III): the genomes of soil and plant-associated and newly described type strains.</title>
        <authorList>
            <person name="Whitman W."/>
        </authorList>
    </citation>
    <scope>NUCLEOTIDE SEQUENCE [LARGE SCALE GENOMIC DNA]</scope>
    <source>
        <strain evidence="3 4">LMG 23644</strain>
    </source>
</reference>
<feature type="domain" description="2Fe-2S ferredoxin-type" evidence="2">
    <location>
        <begin position="7"/>
        <end position="88"/>
    </location>
</feature>
<dbReference type="GO" id="GO:0051536">
    <property type="term" value="F:iron-sulfur cluster binding"/>
    <property type="evidence" value="ECO:0007669"/>
    <property type="project" value="InterPro"/>
</dbReference>
<dbReference type="OrthoDB" id="573392at2"/>
<proteinExistence type="predicted"/>
<organism evidence="3 4">
    <name type="scientific">Paraburkholderia bryophila</name>
    <dbReference type="NCBI Taxonomy" id="420952"/>
    <lineage>
        <taxon>Bacteria</taxon>
        <taxon>Pseudomonadati</taxon>
        <taxon>Pseudomonadota</taxon>
        <taxon>Betaproteobacteria</taxon>
        <taxon>Burkholderiales</taxon>
        <taxon>Burkholderiaceae</taxon>
        <taxon>Paraburkholderia</taxon>
    </lineage>
</organism>
<dbReference type="Pfam" id="PF13510">
    <property type="entry name" value="Fer2_4"/>
    <property type="match status" value="1"/>
</dbReference>
<evidence type="ECO:0000256" key="1">
    <source>
        <dbReference type="ARBA" id="ARBA00023002"/>
    </source>
</evidence>
<comment type="caution">
    <text evidence="3">The sequence shown here is derived from an EMBL/GenBank/DDBJ whole genome shotgun (WGS) entry which is preliminary data.</text>
</comment>
<dbReference type="AlphaFoldDB" id="A0A329CK07"/>